<dbReference type="InterPro" id="IPR036388">
    <property type="entry name" value="WH-like_DNA-bd_sf"/>
</dbReference>
<dbReference type="InterPro" id="IPR001789">
    <property type="entry name" value="Sig_transdc_resp-reg_receiver"/>
</dbReference>
<dbReference type="GO" id="GO:0000976">
    <property type="term" value="F:transcription cis-regulatory region binding"/>
    <property type="evidence" value="ECO:0007669"/>
    <property type="project" value="TreeGrafter"/>
</dbReference>
<evidence type="ECO:0000313" key="12">
    <source>
        <dbReference type="EMBL" id="MBB6327398.1"/>
    </source>
</evidence>
<dbReference type="EMBL" id="JACIJO010000003">
    <property type="protein sequence ID" value="MBB6327398.1"/>
    <property type="molecule type" value="Genomic_DNA"/>
</dbReference>
<dbReference type="InterPro" id="IPR016032">
    <property type="entry name" value="Sig_transdc_resp-reg_C-effctor"/>
</dbReference>
<evidence type="ECO:0000256" key="2">
    <source>
        <dbReference type="ARBA" id="ARBA00022553"/>
    </source>
</evidence>
<dbReference type="PROSITE" id="PS51755">
    <property type="entry name" value="OMPR_PHOB"/>
    <property type="match status" value="1"/>
</dbReference>
<feature type="domain" description="Response regulatory" evidence="10">
    <location>
        <begin position="3"/>
        <end position="117"/>
    </location>
</feature>
<gene>
    <name evidence="12" type="ORF">FHS59_003041</name>
</gene>
<dbReference type="Gene3D" id="1.10.10.10">
    <property type="entry name" value="Winged helix-like DNA-binding domain superfamily/Winged helix DNA-binding domain"/>
    <property type="match status" value="1"/>
</dbReference>
<dbReference type="FunFam" id="3.40.50.2300:FF:000001">
    <property type="entry name" value="DNA-binding response regulator PhoB"/>
    <property type="match status" value="1"/>
</dbReference>
<dbReference type="GO" id="GO:0032993">
    <property type="term" value="C:protein-DNA complex"/>
    <property type="evidence" value="ECO:0007669"/>
    <property type="project" value="TreeGrafter"/>
</dbReference>
<name>A0A841MXR2_9BACT</name>
<dbReference type="InterPro" id="IPR001867">
    <property type="entry name" value="OmpR/PhoB-type_DNA-bd"/>
</dbReference>
<dbReference type="Gene3D" id="6.10.250.690">
    <property type="match status" value="1"/>
</dbReference>
<dbReference type="InterPro" id="IPR039420">
    <property type="entry name" value="WalR-like"/>
</dbReference>
<dbReference type="PANTHER" id="PTHR48111:SF40">
    <property type="entry name" value="PHOSPHATE REGULON TRANSCRIPTIONAL REGULATORY PROTEIN PHOB"/>
    <property type="match status" value="1"/>
</dbReference>
<dbReference type="Proteomes" id="UP000588604">
    <property type="component" value="Unassembled WGS sequence"/>
</dbReference>
<evidence type="ECO:0000256" key="1">
    <source>
        <dbReference type="ARBA" id="ARBA00013332"/>
    </source>
</evidence>
<accession>A0A841MXR2</accession>
<evidence type="ECO:0000256" key="7">
    <source>
        <dbReference type="ARBA" id="ARBA00024735"/>
    </source>
</evidence>
<feature type="domain" description="OmpR/PhoB-type" evidence="11">
    <location>
        <begin position="131"/>
        <end position="230"/>
    </location>
</feature>
<feature type="modified residue" description="4-aspartylphosphate" evidence="8">
    <location>
        <position position="52"/>
    </location>
</feature>
<dbReference type="SUPFAM" id="SSF46894">
    <property type="entry name" value="C-terminal effector domain of the bipartite response regulators"/>
    <property type="match status" value="1"/>
</dbReference>
<dbReference type="AlphaFoldDB" id="A0A841MXR2"/>
<dbReference type="Gene3D" id="3.40.50.2300">
    <property type="match status" value="1"/>
</dbReference>
<dbReference type="PROSITE" id="PS50110">
    <property type="entry name" value="RESPONSE_REGULATORY"/>
    <property type="match status" value="1"/>
</dbReference>
<feature type="DNA-binding region" description="OmpR/PhoB-type" evidence="9">
    <location>
        <begin position="131"/>
        <end position="230"/>
    </location>
</feature>
<dbReference type="Pfam" id="PF00072">
    <property type="entry name" value="Response_reg"/>
    <property type="match status" value="1"/>
</dbReference>
<comment type="function">
    <text evidence="7">This protein is a positive regulator for the phosphate regulon. Transcription of this operon is positively regulated by PhoB and PhoR when phosphate is limited.</text>
</comment>
<keyword evidence="13" id="KW-1185">Reference proteome</keyword>
<dbReference type="InterPro" id="IPR011006">
    <property type="entry name" value="CheY-like_superfamily"/>
</dbReference>
<evidence type="ECO:0000259" key="10">
    <source>
        <dbReference type="PROSITE" id="PS50110"/>
    </source>
</evidence>
<evidence type="ECO:0000256" key="4">
    <source>
        <dbReference type="ARBA" id="ARBA00023015"/>
    </source>
</evidence>
<keyword evidence="6" id="KW-0804">Transcription</keyword>
<evidence type="ECO:0000259" key="11">
    <source>
        <dbReference type="PROSITE" id="PS51755"/>
    </source>
</evidence>
<dbReference type="RefSeq" id="WP_184496229.1">
    <property type="nucleotide sequence ID" value="NZ_JACIJO010000003.1"/>
</dbReference>
<dbReference type="CDD" id="cd17574">
    <property type="entry name" value="REC_OmpR"/>
    <property type="match status" value="1"/>
</dbReference>
<keyword evidence="4" id="KW-0805">Transcription regulation</keyword>
<dbReference type="SUPFAM" id="SSF52172">
    <property type="entry name" value="CheY-like"/>
    <property type="match status" value="1"/>
</dbReference>
<evidence type="ECO:0000256" key="8">
    <source>
        <dbReference type="PROSITE-ProRule" id="PRU00169"/>
    </source>
</evidence>
<evidence type="ECO:0000256" key="3">
    <source>
        <dbReference type="ARBA" id="ARBA00023012"/>
    </source>
</evidence>
<comment type="caution">
    <text evidence="12">The sequence shown here is derived from an EMBL/GenBank/DDBJ whole genome shotgun (WGS) entry which is preliminary data.</text>
</comment>
<dbReference type="CDD" id="cd00383">
    <property type="entry name" value="trans_reg_C"/>
    <property type="match status" value="1"/>
</dbReference>
<dbReference type="SMART" id="SM00862">
    <property type="entry name" value="Trans_reg_C"/>
    <property type="match status" value="1"/>
</dbReference>
<protein>
    <recommendedName>
        <fullName evidence="1">Phosphate regulon transcriptional regulatory protein PhoB</fullName>
    </recommendedName>
</protein>
<dbReference type="SMART" id="SM00448">
    <property type="entry name" value="REC"/>
    <property type="match status" value="1"/>
</dbReference>
<keyword evidence="5 9" id="KW-0238">DNA-binding</keyword>
<dbReference type="GO" id="GO:0005829">
    <property type="term" value="C:cytosol"/>
    <property type="evidence" value="ECO:0007669"/>
    <property type="project" value="TreeGrafter"/>
</dbReference>
<dbReference type="GO" id="GO:0006355">
    <property type="term" value="P:regulation of DNA-templated transcription"/>
    <property type="evidence" value="ECO:0007669"/>
    <property type="project" value="InterPro"/>
</dbReference>
<evidence type="ECO:0000256" key="9">
    <source>
        <dbReference type="PROSITE-ProRule" id="PRU01091"/>
    </source>
</evidence>
<sequence>MKKVLVVEDDPNISQLIQIHLNDLGYQIQVCNHGRQGFEIANSHPFDLIILDIMLPEMDGISICQRLRALDNFTPILMITAKSEEIDKVIGLESGADDYITKPFKIREFIARVKAIMRRQDQFHMVAAKDSSLIKFKSLEIDEKKRKVLLDEKRMDLTPKEFDLLILMARNPGRSYSRGELLELIWGYDFSGYEHTVNAHINRLRSKIEQDPNNPNFILTTWGVGYRFNDEL</sequence>
<organism evidence="12 13">
    <name type="scientific">Algoriphagus iocasae</name>
    <dbReference type="NCBI Taxonomy" id="1836499"/>
    <lineage>
        <taxon>Bacteria</taxon>
        <taxon>Pseudomonadati</taxon>
        <taxon>Bacteroidota</taxon>
        <taxon>Cytophagia</taxon>
        <taxon>Cytophagales</taxon>
        <taxon>Cyclobacteriaceae</taxon>
        <taxon>Algoriphagus</taxon>
    </lineage>
</organism>
<keyword evidence="2 8" id="KW-0597">Phosphoprotein</keyword>
<dbReference type="FunFam" id="1.10.10.10:FF:000018">
    <property type="entry name" value="DNA-binding response regulator ResD"/>
    <property type="match status" value="1"/>
</dbReference>
<dbReference type="GO" id="GO:0000156">
    <property type="term" value="F:phosphorelay response regulator activity"/>
    <property type="evidence" value="ECO:0007669"/>
    <property type="project" value="TreeGrafter"/>
</dbReference>
<evidence type="ECO:0000256" key="6">
    <source>
        <dbReference type="ARBA" id="ARBA00023163"/>
    </source>
</evidence>
<dbReference type="Pfam" id="PF00486">
    <property type="entry name" value="Trans_reg_C"/>
    <property type="match status" value="1"/>
</dbReference>
<evidence type="ECO:0000256" key="5">
    <source>
        <dbReference type="ARBA" id="ARBA00023125"/>
    </source>
</evidence>
<evidence type="ECO:0000313" key="13">
    <source>
        <dbReference type="Proteomes" id="UP000588604"/>
    </source>
</evidence>
<keyword evidence="3" id="KW-0902">Two-component regulatory system</keyword>
<proteinExistence type="predicted"/>
<reference evidence="12 13" key="1">
    <citation type="submission" date="2020-08" db="EMBL/GenBank/DDBJ databases">
        <title>Genomic Encyclopedia of Type Strains, Phase IV (KMG-IV): sequencing the most valuable type-strain genomes for metagenomic binning, comparative biology and taxonomic classification.</title>
        <authorList>
            <person name="Goeker M."/>
        </authorList>
    </citation>
    <scope>NUCLEOTIDE SEQUENCE [LARGE SCALE GENOMIC DNA]</scope>
    <source>
        <strain evidence="12 13">DSM 102044</strain>
    </source>
</reference>
<dbReference type="PANTHER" id="PTHR48111">
    <property type="entry name" value="REGULATOR OF RPOS"/>
    <property type="match status" value="1"/>
</dbReference>